<keyword evidence="2 4" id="KW-0339">Growth factor</keyword>
<feature type="domain" description="Platelet-derived growth factor (PDGF) family profile" evidence="5">
    <location>
        <begin position="24"/>
        <end position="112"/>
    </location>
</feature>
<dbReference type="OrthoDB" id="8878063at2759"/>
<dbReference type="GO" id="GO:0005615">
    <property type="term" value="C:extracellular space"/>
    <property type="evidence" value="ECO:0007669"/>
    <property type="project" value="TreeGrafter"/>
</dbReference>
<keyword evidence="7" id="KW-1185">Reference proteome</keyword>
<evidence type="ECO:0000256" key="4">
    <source>
        <dbReference type="RuleBase" id="RU003818"/>
    </source>
</evidence>
<evidence type="ECO:0000256" key="3">
    <source>
        <dbReference type="ARBA" id="ARBA00023246"/>
    </source>
</evidence>
<evidence type="ECO:0000256" key="1">
    <source>
        <dbReference type="ARBA" id="ARBA00006686"/>
    </source>
</evidence>
<keyword evidence="3" id="KW-0497">Mitogen</keyword>
<name>A0A8K0FZB2_IGNLU</name>
<dbReference type="SUPFAM" id="SSF57501">
    <property type="entry name" value="Cystine-knot cytokines"/>
    <property type="match status" value="1"/>
</dbReference>
<dbReference type="SMART" id="SM00141">
    <property type="entry name" value="PDGF"/>
    <property type="match status" value="1"/>
</dbReference>
<protein>
    <recommendedName>
        <fullName evidence="5">Platelet-derived growth factor (PDGF) family profile domain-containing protein</fullName>
    </recommendedName>
</protein>
<comment type="similarity">
    <text evidence="1 4">Belongs to the PDGF/VEGF growth factor family.</text>
</comment>
<dbReference type="GO" id="GO:0016020">
    <property type="term" value="C:membrane"/>
    <property type="evidence" value="ECO:0007669"/>
    <property type="project" value="InterPro"/>
</dbReference>
<gene>
    <name evidence="6" type="ORF">ILUMI_23826</name>
</gene>
<reference evidence="6" key="1">
    <citation type="submission" date="2019-08" db="EMBL/GenBank/DDBJ databases">
        <title>The genome of the North American firefly Photinus pyralis.</title>
        <authorList>
            <consortium name="Photinus pyralis genome working group"/>
            <person name="Fallon T.R."/>
            <person name="Sander Lower S.E."/>
            <person name="Weng J.-K."/>
        </authorList>
    </citation>
    <scope>NUCLEOTIDE SEQUENCE</scope>
    <source>
        <strain evidence="6">TRF0915ILg1</strain>
        <tissue evidence="6">Whole body</tissue>
    </source>
</reference>
<dbReference type="AlphaFoldDB" id="A0A8K0FZB2"/>
<comment type="caution">
    <text evidence="6">The sequence shown here is derived from an EMBL/GenBank/DDBJ whole genome shotgun (WGS) entry which is preliminary data.</text>
</comment>
<dbReference type="GO" id="GO:0008284">
    <property type="term" value="P:positive regulation of cell population proliferation"/>
    <property type="evidence" value="ECO:0007669"/>
    <property type="project" value="TreeGrafter"/>
</dbReference>
<organism evidence="6 7">
    <name type="scientific">Ignelater luminosus</name>
    <name type="common">Cucubano</name>
    <name type="synonym">Pyrophorus luminosus</name>
    <dbReference type="NCBI Taxonomy" id="2038154"/>
    <lineage>
        <taxon>Eukaryota</taxon>
        <taxon>Metazoa</taxon>
        <taxon>Ecdysozoa</taxon>
        <taxon>Arthropoda</taxon>
        <taxon>Hexapoda</taxon>
        <taxon>Insecta</taxon>
        <taxon>Pterygota</taxon>
        <taxon>Neoptera</taxon>
        <taxon>Endopterygota</taxon>
        <taxon>Coleoptera</taxon>
        <taxon>Polyphaga</taxon>
        <taxon>Elateriformia</taxon>
        <taxon>Elateroidea</taxon>
        <taxon>Elateridae</taxon>
        <taxon>Agrypninae</taxon>
        <taxon>Pyrophorini</taxon>
        <taxon>Ignelater</taxon>
    </lineage>
</organism>
<dbReference type="GO" id="GO:0051781">
    <property type="term" value="P:positive regulation of cell division"/>
    <property type="evidence" value="ECO:0007669"/>
    <property type="project" value="UniProtKB-KW"/>
</dbReference>
<dbReference type="PANTHER" id="PTHR11633">
    <property type="entry name" value="PLATELET-DERIVED GROWTH FACTOR"/>
    <property type="match status" value="1"/>
</dbReference>
<dbReference type="PROSITE" id="PS50278">
    <property type="entry name" value="PDGF_2"/>
    <property type="match status" value="1"/>
</dbReference>
<dbReference type="PANTHER" id="PTHR11633:SF1">
    <property type="entry name" value="LD28763P"/>
    <property type="match status" value="1"/>
</dbReference>
<dbReference type="GO" id="GO:0070851">
    <property type="term" value="F:growth factor receptor binding"/>
    <property type="evidence" value="ECO:0007669"/>
    <property type="project" value="TreeGrafter"/>
</dbReference>
<evidence type="ECO:0000256" key="2">
    <source>
        <dbReference type="ARBA" id="ARBA00023030"/>
    </source>
</evidence>
<dbReference type="GO" id="GO:0008083">
    <property type="term" value="F:growth factor activity"/>
    <property type="evidence" value="ECO:0007669"/>
    <property type="project" value="UniProtKB-KW"/>
</dbReference>
<dbReference type="InterPro" id="IPR000072">
    <property type="entry name" value="PDGF/VEGF_dom"/>
</dbReference>
<dbReference type="EMBL" id="VTPC01090626">
    <property type="protein sequence ID" value="KAF2882342.1"/>
    <property type="molecule type" value="Genomic_DNA"/>
</dbReference>
<evidence type="ECO:0000313" key="6">
    <source>
        <dbReference type="EMBL" id="KAF2882342.1"/>
    </source>
</evidence>
<dbReference type="Pfam" id="PF00341">
    <property type="entry name" value="PDGF"/>
    <property type="match status" value="1"/>
</dbReference>
<sequence>MILVAGRFGDGGGERNAAVVPKPANCMPEMQTVKIAEEDDPSVLYIPSCTRIERCGGCCSHNLFACQPTDVETVSFQVVKTQFMGGSKLKYIGKELKLVEKHTKCKCDCRIKQEDCNKFQQYRKSECRCMCVNSDEEKKCYKENATKLWNPDICACQCRDILQCSTGYRFDMSSCKCVPILVRRRFAELEADDEFDDKVETLPIVPSNDARNIRI</sequence>
<dbReference type="InterPro" id="IPR029034">
    <property type="entry name" value="Cystine-knot_cytokine"/>
</dbReference>
<evidence type="ECO:0000313" key="7">
    <source>
        <dbReference type="Proteomes" id="UP000801492"/>
    </source>
</evidence>
<evidence type="ECO:0000259" key="5">
    <source>
        <dbReference type="PROSITE" id="PS50278"/>
    </source>
</evidence>
<proteinExistence type="inferred from homology"/>
<accession>A0A8K0FZB2</accession>
<dbReference type="Gene3D" id="2.10.90.10">
    <property type="entry name" value="Cystine-knot cytokines"/>
    <property type="match status" value="1"/>
</dbReference>
<dbReference type="Proteomes" id="UP000801492">
    <property type="component" value="Unassembled WGS sequence"/>
</dbReference>